<dbReference type="Proteomes" id="UP000886723">
    <property type="component" value="Unassembled WGS sequence"/>
</dbReference>
<gene>
    <name evidence="2" type="ORF">IAA63_12360</name>
</gene>
<evidence type="ECO:0000313" key="3">
    <source>
        <dbReference type="Proteomes" id="UP000886723"/>
    </source>
</evidence>
<dbReference type="AlphaFoldDB" id="A0A9D1NWM6"/>
<reference evidence="2" key="2">
    <citation type="journal article" date="2021" name="PeerJ">
        <title>Extensive microbial diversity within the chicken gut microbiome revealed by metagenomics and culture.</title>
        <authorList>
            <person name="Gilroy R."/>
            <person name="Ravi A."/>
            <person name="Getino M."/>
            <person name="Pursley I."/>
            <person name="Horton D.L."/>
            <person name="Alikhan N.F."/>
            <person name="Baker D."/>
            <person name="Gharbi K."/>
            <person name="Hall N."/>
            <person name="Watson M."/>
            <person name="Adriaenssens E.M."/>
            <person name="Foster-Nyarko E."/>
            <person name="Jarju S."/>
            <person name="Secka A."/>
            <person name="Antonio M."/>
            <person name="Oren A."/>
            <person name="Chaudhuri R.R."/>
            <person name="La Ragione R."/>
            <person name="Hildebrand F."/>
            <person name="Pallen M.J."/>
        </authorList>
    </citation>
    <scope>NUCLEOTIDE SEQUENCE</scope>
    <source>
        <strain evidence="2">ChiBcec2-4451</strain>
    </source>
</reference>
<dbReference type="SUPFAM" id="SSF51126">
    <property type="entry name" value="Pectin lyase-like"/>
    <property type="match status" value="1"/>
</dbReference>
<comment type="caution">
    <text evidence="2">The sequence shown here is derived from an EMBL/GenBank/DDBJ whole genome shotgun (WGS) entry which is preliminary data.</text>
</comment>
<reference evidence="2" key="1">
    <citation type="submission" date="2020-10" db="EMBL/GenBank/DDBJ databases">
        <authorList>
            <person name="Gilroy R."/>
        </authorList>
    </citation>
    <scope>NUCLEOTIDE SEQUENCE</scope>
    <source>
        <strain evidence="2">ChiBcec2-4451</strain>
    </source>
</reference>
<dbReference type="Gene3D" id="2.160.20.10">
    <property type="entry name" value="Single-stranded right-handed beta-helix, Pectin lyase-like"/>
    <property type="match status" value="1"/>
</dbReference>
<sequence>MTTNRTFYVSSQNGNDTNPGDAPDRAFRSLARVRDINFQPGDRLLLERGSVFQGEFLHLTARGTAEAPILVDAYGEGPLPAIHAAGSGLWYQNYGGHLDNVVHTWKGYVSSAVLLYDAEYITLRNLEITNHPQLPGERYNQGDRMNRTGVSVIAKDCGTLHQIELDHLYIHHVEGNVYDKHLNNGGIYMSVSRPQDEEKTGIARYDGVHIHHCRVEDCRRWGMAVGYTYQHDKFTTLELPDEVVEKYGSTNVLIEHNSLKNIGGDGITPMYCFRPLVQYNVSENIALDMNSEVYTEAGERQGMTAAAMWPWKCKTAIFQFNEAYSTFFNQDGEAWDADSGDGTIYQYNYSHDNAGGCIMFCEGESVNNIFRYNLSVNDGTGTITPVRNVDAHIYNNTFYIPEGVPFIRPGMSEGGILVENNIFLYAGREPKREEWHHQTEKAVYRNNLYCNYQNVPREDDQAIIVDSASEVIVKPGSGPVRAGEETNSREEKTTVFDGCRLCKDSPARGRGKTIENNGGKDFFGNLLGEKKDLGAC</sequence>
<evidence type="ECO:0000256" key="1">
    <source>
        <dbReference type="SAM" id="MobiDB-lite"/>
    </source>
</evidence>
<evidence type="ECO:0000313" key="2">
    <source>
        <dbReference type="EMBL" id="HIV13912.1"/>
    </source>
</evidence>
<accession>A0A9D1NWM6</accession>
<dbReference type="EMBL" id="DVON01000264">
    <property type="protein sequence ID" value="HIV13912.1"/>
    <property type="molecule type" value="Genomic_DNA"/>
</dbReference>
<feature type="region of interest" description="Disordered" evidence="1">
    <location>
        <begin position="1"/>
        <end position="22"/>
    </location>
</feature>
<proteinExistence type="predicted"/>
<dbReference type="InterPro" id="IPR012334">
    <property type="entry name" value="Pectin_lyas_fold"/>
</dbReference>
<name>A0A9D1NWM6_9FIRM</name>
<protein>
    <submittedName>
        <fullName evidence="2">Polyhydroxyalkanoate depolymerase</fullName>
    </submittedName>
</protein>
<dbReference type="InterPro" id="IPR011050">
    <property type="entry name" value="Pectin_lyase_fold/virulence"/>
</dbReference>
<organism evidence="2 3">
    <name type="scientific">Candidatus Pullilachnospira stercoravium</name>
    <dbReference type="NCBI Taxonomy" id="2840913"/>
    <lineage>
        <taxon>Bacteria</taxon>
        <taxon>Bacillati</taxon>
        <taxon>Bacillota</taxon>
        <taxon>Clostridia</taxon>
        <taxon>Lachnospirales</taxon>
        <taxon>Lachnospiraceae</taxon>
        <taxon>Lachnospiraceae incertae sedis</taxon>
        <taxon>Candidatus Pullilachnospira</taxon>
    </lineage>
</organism>
<feature type="compositionally biased region" description="Polar residues" evidence="1">
    <location>
        <begin position="1"/>
        <end position="18"/>
    </location>
</feature>